<dbReference type="GO" id="GO:0005829">
    <property type="term" value="C:cytosol"/>
    <property type="evidence" value="ECO:0007669"/>
    <property type="project" value="TreeGrafter"/>
</dbReference>
<organism evidence="3 4">
    <name type="scientific">Kribbella steppae</name>
    <dbReference type="NCBI Taxonomy" id="2512223"/>
    <lineage>
        <taxon>Bacteria</taxon>
        <taxon>Bacillati</taxon>
        <taxon>Actinomycetota</taxon>
        <taxon>Actinomycetes</taxon>
        <taxon>Propionibacteriales</taxon>
        <taxon>Kribbellaceae</taxon>
        <taxon>Kribbella</taxon>
    </lineage>
</organism>
<dbReference type="PANTHER" id="PTHR35176:SF4">
    <property type="entry name" value="PYRIDOXAMINE 5'-PHOSPHATE OXIDASE-RELATED FMN-BINDING"/>
    <property type="match status" value="1"/>
</dbReference>
<dbReference type="PANTHER" id="PTHR35176">
    <property type="entry name" value="HEME OXYGENASE HI_0854-RELATED"/>
    <property type="match status" value="1"/>
</dbReference>
<keyword evidence="4" id="KW-1185">Reference proteome</keyword>
<dbReference type="InterPro" id="IPR052019">
    <property type="entry name" value="F420H2_bilvrd_red/Heme_oxyg"/>
</dbReference>
<comment type="caution">
    <text evidence="3">The sequence shown here is derived from an EMBL/GenBank/DDBJ whole genome shotgun (WGS) entry which is preliminary data.</text>
</comment>
<dbReference type="Proteomes" id="UP000294508">
    <property type="component" value="Unassembled WGS sequence"/>
</dbReference>
<name>A0A4R2HS17_9ACTN</name>
<evidence type="ECO:0000256" key="1">
    <source>
        <dbReference type="ARBA" id="ARBA00023002"/>
    </source>
</evidence>
<keyword evidence="1" id="KW-0560">Oxidoreductase</keyword>
<dbReference type="InterPro" id="IPR012349">
    <property type="entry name" value="Split_barrel_FMN-bd"/>
</dbReference>
<reference evidence="3 4" key="1">
    <citation type="journal article" date="2015" name="Stand. Genomic Sci.">
        <title>Genomic Encyclopedia of Bacterial and Archaeal Type Strains, Phase III: the genomes of soil and plant-associated and newly described type strains.</title>
        <authorList>
            <person name="Whitman W.B."/>
            <person name="Woyke T."/>
            <person name="Klenk H.P."/>
            <person name="Zhou Y."/>
            <person name="Lilburn T.G."/>
            <person name="Beck B.J."/>
            <person name="De Vos P."/>
            <person name="Vandamme P."/>
            <person name="Eisen J.A."/>
            <person name="Garrity G."/>
            <person name="Hugenholtz P."/>
            <person name="Kyrpides N.C."/>
        </authorList>
    </citation>
    <scope>NUCLEOTIDE SEQUENCE [LARGE SCALE GENOMIC DNA]</scope>
    <source>
        <strain evidence="3 4">VKM Ac-2572</strain>
    </source>
</reference>
<dbReference type="AlphaFoldDB" id="A0A4R2HS17"/>
<dbReference type="GO" id="GO:0070967">
    <property type="term" value="F:coenzyme F420 binding"/>
    <property type="evidence" value="ECO:0007669"/>
    <property type="project" value="TreeGrafter"/>
</dbReference>
<evidence type="ECO:0000259" key="2">
    <source>
        <dbReference type="Pfam" id="PF01243"/>
    </source>
</evidence>
<dbReference type="Gene3D" id="2.30.110.10">
    <property type="entry name" value="Electron Transport, Fmn-binding Protein, Chain A"/>
    <property type="match status" value="1"/>
</dbReference>
<sequence>MDATREDVCEEVAGVPIRERLVLPEGYGRTSKTMSWESVRAQLVDAKQYWLATNRVSGSPHLVPVDGLWVDDLLYYGGSPETVHVRAVQANPNVTIHLPDPWKVVVVEGEVRVSTSSPELAQRLADLANEKYAEYGMQHDASAYAEPTVVHPRRVIAWSAFPKDATRFTFTG</sequence>
<feature type="domain" description="Pyridoxamine 5'-phosphate oxidase N-terminal" evidence="2">
    <location>
        <begin position="37"/>
        <end position="156"/>
    </location>
</feature>
<protein>
    <submittedName>
        <fullName evidence="3">Pyridoxamine 5'-phosphate oxidase</fullName>
    </submittedName>
</protein>
<dbReference type="EMBL" id="SLWN01000004">
    <property type="protein sequence ID" value="TCO32755.1"/>
    <property type="molecule type" value="Genomic_DNA"/>
</dbReference>
<evidence type="ECO:0000313" key="4">
    <source>
        <dbReference type="Proteomes" id="UP000294508"/>
    </source>
</evidence>
<dbReference type="Pfam" id="PF01243">
    <property type="entry name" value="PNPOx_N"/>
    <property type="match status" value="1"/>
</dbReference>
<dbReference type="SUPFAM" id="SSF50475">
    <property type="entry name" value="FMN-binding split barrel"/>
    <property type="match status" value="1"/>
</dbReference>
<dbReference type="InterPro" id="IPR011576">
    <property type="entry name" value="Pyridox_Oxase_N"/>
</dbReference>
<evidence type="ECO:0000313" key="3">
    <source>
        <dbReference type="EMBL" id="TCO32755.1"/>
    </source>
</evidence>
<proteinExistence type="predicted"/>
<dbReference type="GO" id="GO:0016627">
    <property type="term" value="F:oxidoreductase activity, acting on the CH-CH group of donors"/>
    <property type="evidence" value="ECO:0007669"/>
    <property type="project" value="TreeGrafter"/>
</dbReference>
<gene>
    <name evidence="3" type="ORF">EV652_104361</name>
</gene>
<accession>A0A4R2HS17</accession>